<dbReference type="InterPro" id="IPR001245">
    <property type="entry name" value="Ser-Thr/Tyr_kinase_cat_dom"/>
</dbReference>
<dbReference type="GO" id="GO:0004715">
    <property type="term" value="F:non-membrane spanning protein tyrosine kinase activity"/>
    <property type="evidence" value="ECO:0007669"/>
    <property type="project" value="UniProtKB-EC"/>
</dbReference>
<dbReference type="AlphaFoldDB" id="A0A3P7IP24"/>
<keyword evidence="4 8" id="KW-0547">Nucleotide-binding</keyword>
<feature type="binding site" evidence="8">
    <location>
        <position position="141"/>
    </location>
    <ligand>
        <name>ATP</name>
        <dbReference type="ChEBI" id="CHEBI:30616"/>
    </ligand>
</feature>
<dbReference type="Pfam" id="PF07714">
    <property type="entry name" value="PK_Tyr_Ser-Thr"/>
    <property type="match status" value="1"/>
</dbReference>
<dbReference type="GO" id="GO:0005524">
    <property type="term" value="F:ATP binding"/>
    <property type="evidence" value="ECO:0007669"/>
    <property type="project" value="UniProtKB-UniRule"/>
</dbReference>
<dbReference type="EMBL" id="UYYB01094680">
    <property type="protein sequence ID" value="VDM74840.1"/>
    <property type="molecule type" value="Genomic_DNA"/>
</dbReference>
<dbReference type="Proteomes" id="UP000270094">
    <property type="component" value="Unassembled WGS sequence"/>
</dbReference>
<evidence type="ECO:0000313" key="11">
    <source>
        <dbReference type="Proteomes" id="UP000270094"/>
    </source>
</evidence>
<proteinExistence type="predicted"/>
<keyword evidence="7" id="KW-0829">Tyrosine-protein kinase</keyword>
<keyword evidence="6 8" id="KW-0067">ATP-binding</keyword>
<evidence type="ECO:0000259" key="9">
    <source>
        <dbReference type="PROSITE" id="PS50011"/>
    </source>
</evidence>
<evidence type="ECO:0000256" key="3">
    <source>
        <dbReference type="ARBA" id="ARBA00022679"/>
    </source>
</evidence>
<evidence type="ECO:0000313" key="10">
    <source>
        <dbReference type="EMBL" id="VDM74840.1"/>
    </source>
</evidence>
<dbReference type="InterPro" id="IPR000719">
    <property type="entry name" value="Prot_kinase_dom"/>
</dbReference>
<evidence type="ECO:0000256" key="7">
    <source>
        <dbReference type="ARBA" id="ARBA00023137"/>
    </source>
</evidence>
<dbReference type="InterPro" id="IPR017441">
    <property type="entry name" value="Protein_kinase_ATP_BS"/>
</dbReference>
<dbReference type="PANTHER" id="PTHR24418">
    <property type="entry name" value="TYROSINE-PROTEIN KINASE"/>
    <property type="match status" value="1"/>
</dbReference>
<keyword evidence="11" id="KW-1185">Reference proteome</keyword>
<name>A0A3P7IP24_STRVU</name>
<dbReference type="PROSITE" id="PS50011">
    <property type="entry name" value="PROTEIN_KINASE_DOM"/>
    <property type="match status" value="1"/>
</dbReference>
<dbReference type="Gene3D" id="3.30.200.20">
    <property type="entry name" value="Phosphorylase Kinase, domain 1"/>
    <property type="match status" value="1"/>
</dbReference>
<evidence type="ECO:0000256" key="6">
    <source>
        <dbReference type="ARBA" id="ARBA00022840"/>
    </source>
</evidence>
<dbReference type="SUPFAM" id="SSF56112">
    <property type="entry name" value="Protein kinase-like (PK-like)"/>
    <property type="match status" value="1"/>
</dbReference>
<keyword evidence="2" id="KW-0728">SH3 domain</keyword>
<dbReference type="InterPro" id="IPR055175">
    <property type="entry name" value="ACK/TNK-like_SAM"/>
</dbReference>
<dbReference type="InterPro" id="IPR011009">
    <property type="entry name" value="Kinase-like_dom_sf"/>
</dbReference>
<dbReference type="InterPro" id="IPR050198">
    <property type="entry name" value="Non-receptor_tyrosine_kinases"/>
</dbReference>
<evidence type="ECO:0000256" key="2">
    <source>
        <dbReference type="ARBA" id="ARBA00022443"/>
    </source>
</evidence>
<protein>
    <recommendedName>
        <fullName evidence="1">non-specific protein-tyrosine kinase</fullName>
        <ecNumber evidence="1">2.7.10.2</ecNumber>
    </recommendedName>
</protein>
<evidence type="ECO:0000256" key="4">
    <source>
        <dbReference type="ARBA" id="ARBA00022741"/>
    </source>
</evidence>
<dbReference type="EC" id="2.7.10.2" evidence="1"/>
<feature type="domain" description="Protein kinase" evidence="9">
    <location>
        <begin position="109"/>
        <end position="188"/>
    </location>
</feature>
<reference evidence="10 11" key="1">
    <citation type="submission" date="2018-11" db="EMBL/GenBank/DDBJ databases">
        <authorList>
            <consortium name="Pathogen Informatics"/>
        </authorList>
    </citation>
    <scope>NUCLEOTIDE SEQUENCE [LARGE SCALE GENOMIC DNA]</scope>
</reference>
<dbReference type="PROSITE" id="PS00107">
    <property type="entry name" value="PROTEIN_KINASE_ATP"/>
    <property type="match status" value="1"/>
</dbReference>
<evidence type="ECO:0000256" key="8">
    <source>
        <dbReference type="PROSITE-ProRule" id="PRU10141"/>
    </source>
</evidence>
<dbReference type="Pfam" id="PF22931">
    <property type="entry name" value="SAM_TNK"/>
    <property type="match status" value="1"/>
</dbReference>
<sequence length="188" mass="21255">MSNPGAGASIEKDLLDVWKLANVEDFQQKLVFSLNIRRLDHISHVQDKEFQAIGLSQLQIQELRRCTAQVQQLVNNRNVKSEIVFIPNENLANSSSSEIKKAIIAKEQIKIMETIGEGTFSVVKRAIWYHPSGTKVDVALKILRDVSPSLIEDLEVEASHLLKLQHPNLIRLFGIVQQPAMMFVAQFE</sequence>
<dbReference type="OrthoDB" id="635774at2759"/>
<accession>A0A3P7IP24</accession>
<keyword evidence="3" id="KW-0808">Transferase</keyword>
<keyword evidence="5" id="KW-0418">Kinase</keyword>
<evidence type="ECO:0000256" key="5">
    <source>
        <dbReference type="ARBA" id="ARBA00022777"/>
    </source>
</evidence>
<organism evidence="10 11">
    <name type="scientific">Strongylus vulgaris</name>
    <name type="common">Blood worm</name>
    <dbReference type="NCBI Taxonomy" id="40348"/>
    <lineage>
        <taxon>Eukaryota</taxon>
        <taxon>Metazoa</taxon>
        <taxon>Ecdysozoa</taxon>
        <taxon>Nematoda</taxon>
        <taxon>Chromadorea</taxon>
        <taxon>Rhabditida</taxon>
        <taxon>Rhabditina</taxon>
        <taxon>Rhabditomorpha</taxon>
        <taxon>Strongyloidea</taxon>
        <taxon>Strongylidae</taxon>
        <taxon>Strongylus</taxon>
    </lineage>
</organism>
<evidence type="ECO:0000256" key="1">
    <source>
        <dbReference type="ARBA" id="ARBA00011903"/>
    </source>
</evidence>
<gene>
    <name evidence="10" type="ORF">SVUK_LOCUS9838</name>
</gene>